<dbReference type="Proteomes" id="UP000265120">
    <property type="component" value="Chromosome 11"/>
</dbReference>
<keyword evidence="3" id="KW-0328">Glycosyltransferase</keyword>
<name>A0A3P8V0H8_CYNSE</name>
<dbReference type="GO" id="GO:0097363">
    <property type="term" value="F:protein O-acetylglucosaminyltransferase activity"/>
    <property type="evidence" value="ECO:0007669"/>
    <property type="project" value="UniProtKB-EC"/>
</dbReference>
<keyword evidence="4" id="KW-0808">Transferase</keyword>
<evidence type="ECO:0000313" key="16">
    <source>
        <dbReference type="Ensembl" id="ENSCSEP00000008092.1"/>
    </source>
</evidence>
<feature type="signal peptide" evidence="14">
    <location>
        <begin position="1"/>
        <end position="17"/>
    </location>
</feature>
<reference evidence="16 17" key="1">
    <citation type="journal article" date="2014" name="Nat. Genet.">
        <title>Whole-genome sequence of a flatfish provides insights into ZW sex chromosome evolution and adaptation to a benthic lifestyle.</title>
        <authorList>
            <person name="Chen S."/>
            <person name="Zhang G."/>
            <person name="Shao C."/>
            <person name="Huang Q."/>
            <person name="Liu G."/>
            <person name="Zhang P."/>
            <person name="Song W."/>
            <person name="An N."/>
            <person name="Chalopin D."/>
            <person name="Volff J.N."/>
            <person name="Hong Y."/>
            <person name="Li Q."/>
            <person name="Sha Z."/>
            <person name="Zhou H."/>
            <person name="Xie M."/>
            <person name="Yu Q."/>
            <person name="Liu Y."/>
            <person name="Xiang H."/>
            <person name="Wang N."/>
            <person name="Wu K."/>
            <person name="Yang C."/>
            <person name="Zhou Q."/>
            <person name="Liao X."/>
            <person name="Yang L."/>
            <person name="Hu Q."/>
            <person name="Zhang J."/>
            <person name="Meng L."/>
            <person name="Jin L."/>
            <person name="Tian Y."/>
            <person name="Lian J."/>
            <person name="Yang J."/>
            <person name="Miao G."/>
            <person name="Liu S."/>
            <person name="Liang Z."/>
            <person name="Yan F."/>
            <person name="Li Y."/>
            <person name="Sun B."/>
            <person name="Zhang H."/>
            <person name="Zhang J."/>
            <person name="Zhu Y."/>
            <person name="Du M."/>
            <person name="Zhao Y."/>
            <person name="Schartl M."/>
            <person name="Tang Q."/>
            <person name="Wang J."/>
        </authorList>
    </citation>
    <scope>NUCLEOTIDE SEQUENCE</scope>
</reference>
<evidence type="ECO:0000256" key="7">
    <source>
        <dbReference type="ARBA" id="ARBA00023180"/>
    </source>
</evidence>
<proteinExistence type="inferred from homology"/>
<evidence type="ECO:0000256" key="4">
    <source>
        <dbReference type="ARBA" id="ARBA00022679"/>
    </source>
</evidence>
<dbReference type="FunCoup" id="A0A3P8V0H8">
    <property type="interactions" value="373"/>
</dbReference>
<evidence type="ECO:0000256" key="8">
    <source>
        <dbReference type="ARBA" id="ARBA00037761"/>
    </source>
</evidence>
<comment type="similarity">
    <text evidence="1">Belongs to the glycosyltransferase 61 family.</text>
</comment>
<evidence type="ECO:0000256" key="2">
    <source>
        <dbReference type="ARBA" id="ARBA00011970"/>
    </source>
</evidence>
<feature type="region of interest" description="Disordered" evidence="13">
    <location>
        <begin position="486"/>
        <end position="521"/>
    </location>
</feature>
<accession>A0A3P8V0H8</accession>
<evidence type="ECO:0000256" key="10">
    <source>
        <dbReference type="ARBA" id="ARBA00042574"/>
    </source>
</evidence>
<comment type="function">
    <text evidence="8">Catalyzes the transfer of a single N-acetylglucosamine from UDP-GlcNAc to a serine or threonine residue in extracellular proteins resulting in their modification with a beta-linked N-acetylglucosamine (O-GlcNAc). Specifically glycosylates the Thr residue located between the fifth and sixth conserved cysteines of folded EGF-like domains.</text>
</comment>
<evidence type="ECO:0000256" key="11">
    <source>
        <dbReference type="ARBA" id="ARBA00048317"/>
    </source>
</evidence>
<evidence type="ECO:0000256" key="12">
    <source>
        <dbReference type="ARBA" id="ARBA00049432"/>
    </source>
</evidence>
<feature type="domain" description="Glycosyltransferase 61 catalytic" evidence="15">
    <location>
        <begin position="331"/>
        <end position="436"/>
    </location>
</feature>
<dbReference type="EC" id="2.4.1.255" evidence="2"/>
<protein>
    <recommendedName>
        <fullName evidence="9">EGF domain-specific O-linked N-acetylglucosamine transferase</fullName>
        <ecNumber evidence="2">2.4.1.255</ecNumber>
    </recommendedName>
    <alternativeName>
        <fullName evidence="10">Extracellular O-linked N-acetylglucosamine transferase</fullName>
    </alternativeName>
</protein>
<dbReference type="PANTHER" id="PTHR20961:SF148">
    <property type="entry name" value="EGF DOMAIN-SPECIFIC O-LINKED N-ACETYLGLUCOSAMINE TRANSFERASE"/>
    <property type="match status" value="1"/>
</dbReference>
<feature type="chain" id="PRO_5018120488" description="EGF domain-specific O-linked N-acetylglucosamine transferase" evidence="14">
    <location>
        <begin position="18"/>
        <end position="521"/>
    </location>
</feature>
<keyword evidence="6" id="KW-0256">Endoplasmic reticulum</keyword>
<dbReference type="Pfam" id="PF04577">
    <property type="entry name" value="Glyco_transf_61"/>
    <property type="match status" value="1"/>
</dbReference>
<keyword evidence="17" id="KW-1185">Reference proteome</keyword>
<dbReference type="Ensembl" id="ENSCSET00000008178.1">
    <property type="protein sequence ID" value="ENSCSEP00000008092.1"/>
    <property type="gene ID" value="ENSCSEG00000005187.1"/>
</dbReference>
<comment type="catalytic activity">
    <reaction evidence="11">
        <text>L-seryl-[protein] + UDP-N-acetyl-alpha-D-glucosamine = 3-O-(N-acetyl-beta-D-glucosaminyl)-L-seryl-[protein] + UDP + H(+)</text>
        <dbReference type="Rhea" id="RHEA:48904"/>
        <dbReference type="Rhea" id="RHEA-COMP:9863"/>
        <dbReference type="Rhea" id="RHEA-COMP:12251"/>
        <dbReference type="ChEBI" id="CHEBI:15378"/>
        <dbReference type="ChEBI" id="CHEBI:29999"/>
        <dbReference type="ChEBI" id="CHEBI:57705"/>
        <dbReference type="ChEBI" id="CHEBI:58223"/>
        <dbReference type="ChEBI" id="CHEBI:90838"/>
        <dbReference type="EC" id="2.4.1.255"/>
    </reaction>
</comment>
<evidence type="ECO:0000256" key="3">
    <source>
        <dbReference type="ARBA" id="ARBA00022676"/>
    </source>
</evidence>
<organism evidence="16 17">
    <name type="scientific">Cynoglossus semilaevis</name>
    <name type="common">Tongue sole</name>
    <dbReference type="NCBI Taxonomy" id="244447"/>
    <lineage>
        <taxon>Eukaryota</taxon>
        <taxon>Metazoa</taxon>
        <taxon>Chordata</taxon>
        <taxon>Craniata</taxon>
        <taxon>Vertebrata</taxon>
        <taxon>Euteleostomi</taxon>
        <taxon>Actinopterygii</taxon>
        <taxon>Neopterygii</taxon>
        <taxon>Teleostei</taxon>
        <taxon>Neoteleostei</taxon>
        <taxon>Acanthomorphata</taxon>
        <taxon>Carangaria</taxon>
        <taxon>Pleuronectiformes</taxon>
        <taxon>Pleuronectoidei</taxon>
        <taxon>Cynoglossidae</taxon>
        <taxon>Cynoglossinae</taxon>
        <taxon>Cynoglossus</taxon>
    </lineage>
</organism>
<dbReference type="GeneTree" id="ENSGT00940000156493"/>
<evidence type="ECO:0000259" key="15">
    <source>
        <dbReference type="Pfam" id="PF04577"/>
    </source>
</evidence>
<evidence type="ECO:0000256" key="1">
    <source>
        <dbReference type="ARBA" id="ARBA00005449"/>
    </source>
</evidence>
<evidence type="ECO:0000256" key="6">
    <source>
        <dbReference type="ARBA" id="ARBA00022824"/>
    </source>
</evidence>
<evidence type="ECO:0000256" key="5">
    <source>
        <dbReference type="ARBA" id="ARBA00022729"/>
    </source>
</evidence>
<evidence type="ECO:0000256" key="9">
    <source>
        <dbReference type="ARBA" id="ARBA00040944"/>
    </source>
</evidence>
<keyword evidence="5 14" id="KW-0732">Signal</keyword>
<dbReference type="GO" id="GO:0005788">
    <property type="term" value="C:endoplasmic reticulum lumen"/>
    <property type="evidence" value="ECO:0007669"/>
    <property type="project" value="TreeGrafter"/>
</dbReference>
<feature type="compositionally biased region" description="Basic residues" evidence="13">
    <location>
        <begin position="486"/>
        <end position="503"/>
    </location>
</feature>
<evidence type="ECO:0000313" key="17">
    <source>
        <dbReference type="Proteomes" id="UP000265120"/>
    </source>
</evidence>
<sequence>MLLVAVLGLVFSYSVVAAVEAANTNYQSAAELLKSLPPEHVPYFLYNNKRVAKQCRRDPRCPFKDDLLDSSACWGYEKNCAPENRFSYPVCTKADSGWARSLDAARELFWNQADFGYVKKRRTELKTLCKASKPAHSSLKCCSHARFCKATNLYLDLRKPHRSHERYKEDFIQKAEIGGYCKLNRRALAAQGEHQSPLQSWYAELQMYTELDFDPVEDGDCDLIVERPTVFMKLDAGVNMYHHFCDFVNLFISQHINNSFSTDINIVMWDTSFHDYGDLFSETWKAFSKYDVIHLKTYDSKRVCFKNAFFSLLPRMRYGLFYNTPIIPDCYSEGMFRAFSQHVLHRLNILQNGPKEGRVRVTLLARSTEYRRILNQVELVNAMKTVPFLEVNVVDYKYKDVPFLEQLRITYNSDIFIGMHGAGLTHLLFLPDWAVIFELYNCQDESCYRDLARLRGIRYVTWQKMDKVVPQDKGLLLFEERKKKRRNTNTRRTRRRWRRRRKGQERAEVEVNAAMASTPCP</sequence>
<dbReference type="InterPro" id="IPR049625">
    <property type="entry name" value="Glyco_transf_61_cat"/>
</dbReference>
<comment type="catalytic activity">
    <reaction evidence="12">
        <text>L-threonyl-[protein] + UDP-N-acetyl-alpha-D-glucosamine = 3-O-(N-acetyl-beta-D-glucosaminyl)-L-threonyl-[protein] + UDP + H(+)</text>
        <dbReference type="Rhea" id="RHEA:48908"/>
        <dbReference type="Rhea" id="RHEA-COMP:11060"/>
        <dbReference type="Rhea" id="RHEA-COMP:12252"/>
        <dbReference type="ChEBI" id="CHEBI:15378"/>
        <dbReference type="ChEBI" id="CHEBI:30013"/>
        <dbReference type="ChEBI" id="CHEBI:57705"/>
        <dbReference type="ChEBI" id="CHEBI:58223"/>
        <dbReference type="ChEBI" id="CHEBI:90840"/>
        <dbReference type="EC" id="2.4.1.255"/>
    </reaction>
</comment>
<evidence type="ECO:0000256" key="13">
    <source>
        <dbReference type="SAM" id="MobiDB-lite"/>
    </source>
</evidence>
<reference evidence="16" key="3">
    <citation type="submission" date="2025-09" db="UniProtKB">
        <authorList>
            <consortium name="Ensembl"/>
        </authorList>
    </citation>
    <scope>IDENTIFICATION</scope>
</reference>
<dbReference type="AlphaFoldDB" id="A0A3P8V0H8"/>
<keyword evidence="7" id="KW-0325">Glycoprotein</keyword>
<dbReference type="InterPro" id="IPR007657">
    <property type="entry name" value="Glycosyltransferase_61"/>
</dbReference>
<evidence type="ECO:0000256" key="14">
    <source>
        <dbReference type="SAM" id="SignalP"/>
    </source>
</evidence>
<reference evidence="16" key="2">
    <citation type="submission" date="2025-08" db="UniProtKB">
        <authorList>
            <consortium name="Ensembl"/>
        </authorList>
    </citation>
    <scope>IDENTIFICATION</scope>
</reference>
<dbReference type="PANTHER" id="PTHR20961">
    <property type="entry name" value="GLYCOSYLTRANSFERASE"/>
    <property type="match status" value="1"/>
</dbReference>
<dbReference type="InParanoid" id="A0A3P8V0H8"/>